<feature type="region of interest" description="Disordered" evidence="1">
    <location>
        <begin position="54"/>
        <end position="82"/>
    </location>
</feature>
<keyword evidence="2" id="KW-1133">Transmembrane helix</keyword>
<keyword evidence="2" id="KW-0812">Transmembrane</keyword>
<comment type="caution">
    <text evidence="4">The sequence shown here is derived from an EMBL/GenBank/DDBJ whole genome shotgun (WGS) entry which is preliminary data.</text>
</comment>
<evidence type="ECO:0000256" key="2">
    <source>
        <dbReference type="SAM" id="Phobius"/>
    </source>
</evidence>
<protein>
    <recommendedName>
        <fullName evidence="6">Mid2 domain-containing protein</fullName>
    </recommendedName>
</protein>
<keyword evidence="3" id="KW-0732">Signal</keyword>
<evidence type="ECO:0008006" key="6">
    <source>
        <dbReference type="Google" id="ProtNLM"/>
    </source>
</evidence>
<reference evidence="4" key="1">
    <citation type="submission" date="2023-06" db="EMBL/GenBank/DDBJ databases">
        <title>Genome-scale phylogeny and comparative genomics of the fungal order Sordariales.</title>
        <authorList>
            <consortium name="Lawrence Berkeley National Laboratory"/>
            <person name="Hensen N."/>
            <person name="Bonometti L."/>
            <person name="Westerberg I."/>
            <person name="Brannstrom I.O."/>
            <person name="Guillou S."/>
            <person name="Cros-Aarteil S."/>
            <person name="Calhoun S."/>
            <person name="Haridas S."/>
            <person name="Kuo A."/>
            <person name="Mondo S."/>
            <person name="Pangilinan J."/>
            <person name="Riley R."/>
            <person name="LaButti K."/>
            <person name="Andreopoulos B."/>
            <person name="Lipzen A."/>
            <person name="Chen C."/>
            <person name="Yanf M."/>
            <person name="Daum C."/>
            <person name="Ng V."/>
            <person name="Clum A."/>
            <person name="Steindorff A."/>
            <person name="Ohm R."/>
            <person name="Martin F."/>
            <person name="Silar P."/>
            <person name="Natvig D."/>
            <person name="Lalanne C."/>
            <person name="Gautier V."/>
            <person name="Ament-velasquez S.L."/>
            <person name="Kruys A."/>
            <person name="Hutchinson M.I."/>
            <person name="Powell A.J."/>
            <person name="Barry K."/>
            <person name="Miller A.N."/>
            <person name="Grigoriev I.V."/>
            <person name="Debuchy R."/>
            <person name="Gladieux P."/>
            <person name="Thoren M.H."/>
            <person name="Johannesson H."/>
        </authorList>
    </citation>
    <scope>NUCLEOTIDE SEQUENCE</scope>
    <source>
        <strain evidence="4">SMH3187-1</strain>
    </source>
</reference>
<accession>A0AA40BNX8</accession>
<gene>
    <name evidence="4" type="ORF">B0T18DRAFT_491909</name>
</gene>
<keyword evidence="5" id="KW-1185">Reference proteome</keyword>
<proteinExistence type="predicted"/>
<feature type="transmembrane region" description="Helical" evidence="2">
    <location>
        <begin position="231"/>
        <end position="251"/>
    </location>
</feature>
<name>A0AA40BNX8_9PEZI</name>
<organism evidence="4 5">
    <name type="scientific">Schizothecium vesticola</name>
    <dbReference type="NCBI Taxonomy" id="314040"/>
    <lineage>
        <taxon>Eukaryota</taxon>
        <taxon>Fungi</taxon>
        <taxon>Dikarya</taxon>
        <taxon>Ascomycota</taxon>
        <taxon>Pezizomycotina</taxon>
        <taxon>Sordariomycetes</taxon>
        <taxon>Sordariomycetidae</taxon>
        <taxon>Sordariales</taxon>
        <taxon>Schizotheciaceae</taxon>
        <taxon>Schizothecium</taxon>
    </lineage>
</organism>
<evidence type="ECO:0000256" key="3">
    <source>
        <dbReference type="SAM" id="SignalP"/>
    </source>
</evidence>
<feature type="chain" id="PRO_5041249618" description="Mid2 domain-containing protein" evidence="3">
    <location>
        <begin position="24"/>
        <end position="394"/>
    </location>
</feature>
<evidence type="ECO:0000313" key="5">
    <source>
        <dbReference type="Proteomes" id="UP001172155"/>
    </source>
</evidence>
<evidence type="ECO:0000313" key="4">
    <source>
        <dbReference type="EMBL" id="KAK0737739.1"/>
    </source>
</evidence>
<dbReference type="AlphaFoldDB" id="A0AA40BNX8"/>
<evidence type="ECO:0000256" key="1">
    <source>
        <dbReference type="SAM" id="MobiDB-lite"/>
    </source>
</evidence>
<sequence length="394" mass="41979">MKRILSPPWLSLLLSTLAFLCHAQVPNHGVALPHFRPILPPMTAVDPRFRRDMQGWHTGTTPRSIPTGLPDAPELDGDQGHRRTECGYVSENPFDSPDAEALVCVGGLACSTSSGFVGCCRPIGPCDIATTCVEYNSSTTVSACGHGTICCGSTRPVCNYLAYRDIQDAGMIHCETKNLSPGVLYNTYNPFADRNSANETETAIGEPSIGANTARGPTSKPSRTTKYKKCMIIVGGVMGGLVLLGGVLRLGQRCKTKRAFRRRQSSSHIDAERPRLMTRQTAPASLGTAAMSHLAPTGDMPSGVSPQTSSFFPAVDSLIVQTSLAPGFMALNMTEAAYAELQSARSSSVGRGFQRMMGRKPAPFPVESVAMGAQGHHRTFPHDAGGRLTVVEGA</sequence>
<feature type="signal peptide" evidence="3">
    <location>
        <begin position="1"/>
        <end position="23"/>
    </location>
</feature>
<dbReference type="EMBL" id="JAUKUD010000007">
    <property type="protein sequence ID" value="KAK0737739.1"/>
    <property type="molecule type" value="Genomic_DNA"/>
</dbReference>
<dbReference type="Proteomes" id="UP001172155">
    <property type="component" value="Unassembled WGS sequence"/>
</dbReference>
<keyword evidence="2" id="KW-0472">Membrane</keyword>